<gene>
    <name evidence="2" type="ORF">CDAR_506001</name>
</gene>
<evidence type="ECO:0000256" key="1">
    <source>
        <dbReference type="SAM" id="MobiDB-lite"/>
    </source>
</evidence>
<feature type="compositionally biased region" description="Basic and acidic residues" evidence="1">
    <location>
        <begin position="74"/>
        <end position="86"/>
    </location>
</feature>
<name>A0AAV4WIP8_9ARAC</name>
<dbReference type="AlphaFoldDB" id="A0AAV4WIP8"/>
<organism evidence="2 3">
    <name type="scientific">Caerostris darwini</name>
    <dbReference type="NCBI Taxonomy" id="1538125"/>
    <lineage>
        <taxon>Eukaryota</taxon>
        <taxon>Metazoa</taxon>
        <taxon>Ecdysozoa</taxon>
        <taxon>Arthropoda</taxon>
        <taxon>Chelicerata</taxon>
        <taxon>Arachnida</taxon>
        <taxon>Araneae</taxon>
        <taxon>Araneomorphae</taxon>
        <taxon>Entelegynae</taxon>
        <taxon>Araneoidea</taxon>
        <taxon>Araneidae</taxon>
        <taxon>Caerostris</taxon>
    </lineage>
</organism>
<feature type="region of interest" description="Disordered" evidence="1">
    <location>
        <begin position="15"/>
        <end position="35"/>
    </location>
</feature>
<accession>A0AAV4WIP8</accession>
<keyword evidence="3" id="KW-1185">Reference proteome</keyword>
<evidence type="ECO:0000313" key="3">
    <source>
        <dbReference type="Proteomes" id="UP001054837"/>
    </source>
</evidence>
<proteinExistence type="predicted"/>
<dbReference type="Proteomes" id="UP001054837">
    <property type="component" value="Unassembled WGS sequence"/>
</dbReference>
<dbReference type="EMBL" id="BPLQ01014688">
    <property type="protein sequence ID" value="GIY82104.1"/>
    <property type="molecule type" value="Genomic_DNA"/>
</dbReference>
<reference evidence="2 3" key="1">
    <citation type="submission" date="2021-06" db="EMBL/GenBank/DDBJ databases">
        <title>Caerostris darwini draft genome.</title>
        <authorList>
            <person name="Kono N."/>
            <person name="Arakawa K."/>
        </authorList>
    </citation>
    <scope>NUCLEOTIDE SEQUENCE [LARGE SCALE GENOMIC DNA]</scope>
</reference>
<comment type="caution">
    <text evidence="2">The sequence shown here is derived from an EMBL/GenBank/DDBJ whole genome shotgun (WGS) entry which is preliminary data.</text>
</comment>
<protein>
    <submittedName>
        <fullName evidence="2">Uncharacterized protein</fullName>
    </submittedName>
</protein>
<sequence length="104" mass="11655">MKFLRDFEEGKGCWERSSDTFLPPPPPQSGYAVGGKAKIGFEHPECCQTETQGDVSFLFTPPSAFSRQCKSPSSKREARDDDEGRWRAKRMGMSRSLPMSSVMS</sequence>
<evidence type="ECO:0000313" key="2">
    <source>
        <dbReference type="EMBL" id="GIY82104.1"/>
    </source>
</evidence>
<feature type="region of interest" description="Disordered" evidence="1">
    <location>
        <begin position="65"/>
        <end position="104"/>
    </location>
</feature>